<dbReference type="SUPFAM" id="SSF56935">
    <property type="entry name" value="Porins"/>
    <property type="match status" value="1"/>
</dbReference>
<dbReference type="AlphaFoldDB" id="A0AA37WZP1"/>
<evidence type="ECO:0000313" key="2">
    <source>
        <dbReference type="EMBL" id="GLS84950.1"/>
    </source>
</evidence>
<dbReference type="Pfam" id="PF19577">
    <property type="entry name" value="DcaP"/>
    <property type="match status" value="1"/>
</dbReference>
<evidence type="ECO:0000256" key="1">
    <source>
        <dbReference type="SAM" id="SignalP"/>
    </source>
</evidence>
<evidence type="ECO:0008006" key="4">
    <source>
        <dbReference type="Google" id="ProtNLM"/>
    </source>
</evidence>
<reference evidence="2 3" key="1">
    <citation type="journal article" date="2014" name="Int. J. Syst. Evol. Microbiol.">
        <title>Complete genome sequence of Corynebacterium casei LMG S-19264T (=DSM 44701T), isolated from a smear-ripened cheese.</title>
        <authorList>
            <consortium name="US DOE Joint Genome Institute (JGI-PGF)"/>
            <person name="Walter F."/>
            <person name="Albersmeier A."/>
            <person name="Kalinowski J."/>
            <person name="Ruckert C."/>
        </authorList>
    </citation>
    <scope>NUCLEOTIDE SEQUENCE [LARGE SCALE GENOMIC DNA]</scope>
    <source>
        <strain evidence="2 3">NBRC 112785</strain>
    </source>
</reference>
<evidence type="ECO:0000313" key="3">
    <source>
        <dbReference type="Proteomes" id="UP001157439"/>
    </source>
</evidence>
<organism evidence="2 3">
    <name type="scientific">Paraferrimonas haliotis</name>
    <dbReference type="NCBI Taxonomy" id="2013866"/>
    <lineage>
        <taxon>Bacteria</taxon>
        <taxon>Pseudomonadati</taxon>
        <taxon>Pseudomonadota</taxon>
        <taxon>Gammaproteobacteria</taxon>
        <taxon>Alteromonadales</taxon>
        <taxon>Ferrimonadaceae</taxon>
        <taxon>Paraferrimonas</taxon>
    </lineage>
</organism>
<proteinExistence type="predicted"/>
<dbReference type="EMBL" id="BSPO01000014">
    <property type="protein sequence ID" value="GLS84950.1"/>
    <property type="molecule type" value="Genomic_DNA"/>
</dbReference>
<keyword evidence="3" id="KW-1185">Reference proteome</keyword>
<feature type="chain" id="PRO_5041241528" description="Porin" evidence="1">
    <location>
        <begin position="24"/>
        <end position="361"/>
    </location>
</feature>
<dbReference type="Proteomes" id="UP001157439">
    <property type="component" value="Unassembled WGS sequence"/>
</dbReference>
<name>A0AA37WZP1_9GAMM</name>
<keyword evidence="1" id="KW-0732">Signal</keyword>
<feature type="signal peptide" evidence="1">
    <location>
        <begin position="1"/>
        <end position="23"/>
    </location>
</feature>
<dbReference type="RefSeq" id="WP_095499395.1">
    <property type="nucleotide sequence ID" value="NZ_BSPO01000014.1"/>
</dbReference>
<protein>
    <recommendedName>
        <fullName evidence="4">Porin</fullName>
    </recommendedName>
</protein>
<accession>A0AA37WZP1</accession>
<gene>
    <name evidence="2" type="ORF">GCM10007894_29270</name>
</gene>
<comment type="caution">
    <text evidence="2">The sequence shown here is derived from an EMBL/GenBank/DDBJ whole genome shotgun (WGS) entry which is preliminary data.</text>
</comment>
<sequence length="361" mass="39194">MKSTLTKLSVAISATLLSTSALANFDFDLGNDRSLSFGGYVKADARYVSGDVAYGDQWLGNGTVLAEDASQFRIFANETRLNTKYTDGDVSGFVEMDFFGAGGNEVISNSKGPRLRHAFVSYKGLLAGQTWTTYMNTSAIAETADFGTTMMGISFVRQGQIRYTMGAFQVALENPESYGVNTDASTPKPDPKNDGLPDVIGKYTLNADWGNISISGVARQLNTDDGKSHTTIGGGIAGKINTFGKDDVRFQAHYGELGRYVGTTVAPDLYNGKAETTTAFNVAYRHFWTETMRSTAIYGYGKTDESNRKNTHWAVNVFDNLTPKLAVGFEVGEMNVNDPTQAVNNGKGSSYYGQFSMKYAF</sequence>
<dbReference type="InterPro" id="IPR045748">
    <property type="entry name" value="DcaP"/>
</dbReference>